<sequence>MEYKHFSHVHGLAYHQMPQGTEVQCAGCKFPGSGTVYACWQCNYFLHDQCFQASRSLKHPSHPTHPLTLVPYPTYPSNSFYCNACNLVGSGFSYCCSACEFDLHVHCGHTPNQTPLHEPLLPVPNYPAGYSNIGHGPQNFNPQPSSPMHETAGYYNHSTQNNYNPNFCPNYPASSEAYSSYESVQHNAIPNPPTNNSPVPNSYQEPIQHNAGFNPPSNSSPMSCFTTPASVPIPSAGNPPPVANNQVKPPVLSPSVPQAAEPVRISLLSNPSSVKEVKHFSHPHALKLIEIQETAPKICSGCEDDLTGSAYSCIESQCNFNLHKSCFELPREIRHKSHLDHPLALLAKPPSQYTDGQFACNACLHNGAAFVYNCATCSFDLHVECVSLPESIIRPDHKHPLKLFYSNPVPKAEGQQEVTFICDVCQKTVHEMAWIYYCHECDFGTHLECAAYEVQKVQKTEEELVREAEINLAMLNLLMTGGVNAVALTKN</sequence>
<proteinExistence type="predicted"/>
<evidence type="ECO:0000313" key="4">
    <source>
        <dbReference type="Proteomes" id="UP001630127"/>
    </source>
</evidence>
<feature type="domain" description="DC1" evidence="2">
    <location>
        <begin position="396"/>
        <end position="450"/>
    </location>
</feature>
<feature type="domain" description="DC1" evidence="2">
    <location>
        <begin position="280"/>
        <end position="326"/>
    </location>
</feature>
<accession>A0ABD3B193</accession>
<feature type="domain" description="DC1" evidence="2">
    <location>
        <begin position="6"/>
        <end position="50"/>
    </location>
</feature>
<dbReference type="EMBL" id="JBJUIK010000001">
    <property type="protein sequence ID" value="KAL3537284.1"/>
    <property type="molecule type" value="Genomic_DNA"/>
</dbReference>
<dbReference type="InterPro" id="IPR004146">
    <property type="entry name" value="DC1"/>
</dbReference>
<reference evidence="3 4" key="1">
    <citation type="submission" date="2024-11" db="EMBL/GenBank/DDBJ databases">
        <title>A near-complete genome assembly of Cinchona calisaya.</title>
        <authorList>
            <person name="Lian D.C."/>
            <person name="Zhao X.W."/>
            <person name="Wei L."/>
        </authorList>
    </citation>
    <scope>NUCLEOTIDE SEQUENCE [LARGE SCALE GENOMIC DNA]</scope>
    <source>
        <tissue evidence="3">Nenye</tissue>
    </source>
</reference>
<dbReference type="InterPro" id="IPR046349">
    <property type="entry name" value="C1-like_sf"/>
</dbReference>
<name>A0ABD3B193_9GENT</name>
<dbReference type="PANTHER" id="PTHR46288:SF27">
    <property type="entry name" value="CYSTEINE_HISTIDINE-RICH C1 DOMAIN FAMILY PROTEIN"/>
    <property type="match status" value="1"/>
</dbReference>
<comment type="caution">
    <text evidence="3">The sequence shown here is derived from an EMBL/GenBank/DDBJ whole genome shotgun (WGS) entry which is preliminary data.</text>
</comment>
<dbReference type="Pfam" id="PF03107">
    <property type="entry name" value="C1_2"/>
    <property type="match status" value="5"/>
</dbReference>
<protein>
    <recommendedName>
        <fullName evidence="2">DC1 domain-containing protein</fullName>
    </recommendedName>
</protein>
<feature type="domain" description="DC1" evidence="2">
    <location>
        <begin position="60"/>
        <end position="107"/>
    </location>
</feature>
<organism evidence="3 4">
    <name type="scientific">Cinchona calisaya</name>
    <dbReference type="NCBI Taxonomy" id="153742"/>
    <lineage>
        <taxon>Eukaryota</taxon>
        <taxon>Viridiplantae</taxon>
        <taxon>Streptophyta</taxon>
        <taxon>Embryophyta</taxon>
        <taxon>Tracheophyta</taxon>
        <taxon>Spermatophyta</taxon>
        <taxon>Magnoliopsida</taxon>
        <taxon>eudicotyledons</taxon>
        <taxon>Gunneridae</taxon>
        <taxon>Pentapetalae</taxon>
        <taxon>asterids</taxon>
        <taxon>lamiids</taxon>
        <taxon>Gentianales</taxon>
        <taxon>Rubiaceae</taxon>
        <taxon>Cinchonoideae</taxon>
        <taxon>Cinchoneae</taxon>
        <taxon>Cinchona</taxon>
    </lineage>
</organism>
<keyword evidence="4" id="KW-1185">Reference proteome</keyword>
<feature type="domain" description="DC1" evidence="2">
    <location>
        <begin position="336"/>
        <end position="386"/>
    </location>
</feature>
<gene>
    <name evidence="3" type="ORF">ACH5RR_000650</name>
</gene>
<keyword evidence="1" id="KW-0677">Repeat</keyword>
<dbReference type="SUPFAM" id="SSF57889">
    <property type="entry name" value="Cysteine-rich domain"/>
    <property type="match status" value="2"/>
</dbReference>
<evidence type="ECO:0000313" key="3">
    <source>
        <dbReference type="EMBL" id="KAL3537284.1"/>
    </source>
</evidence>
<dbReference type="AlphaFoldDB" id="A0ABD3B193"/>
<dbReference type="PANTHER" id="PTHR46288">
    <property type="entry name" value="PHORBOL-ESTER/DAG-TYPE DOMAIN-CONTAINING PROTEIN"/>
    <property type="match status" value="1"/>
</dbReference>
<evidence type="ECO:0000256" key="1">
    <source>
        <dbReference type="ARBA" id="ARBA00022737"/>
    </source>
</evidence>
<dbReference type="Proteomes" id="UP001630127">
    <property type="component" value="Unassembled WGS sequence"/>
</dbReference>
<evidence type="ECO:0000259" key="2">
    <source>
        <dbReference type="Pfam" id="PF03107"/>
    </source>
</evidence>